<dbReference type="EMBL" id="BC128284">
    <property type="protein sequence ID" value="AAI28285.1"/>
    <property type="molecule type" value="mRNA"/>
</dbReference>
<reference evidence="2" key="1">
    <citation type="journal article" date="2004" name="Genome Res.">
        <title>The status, quality, and expansion of the NIH full-length cDNA project: the Mammalian Gene Collection (MGC).</title>
        <authorList>
            <consortium name="The MGC Project Team"/>
            <person name="Gerhard D.S."/>
            <person name="Wagner L."/>
            <person name="Feingold E.A."/>
            <person name="Shenmen C.M."/>
            <person name="Grouse L.H."/>
            <person name="Schuler G."/>
            <person name="Klein S.L."/>
            <person name="Old S."/>
            <person name="Rasooly R."/>
            <person name="Good P."/>
            <person name="Guyer M."/>
            <person name="Peck A.M."/>
            <person name="Derge J.G."/>
            <person name="Lipman D."/>
            <person name="Collins F.S."/>
            <person name="Jang W."/>
            <person name="Sherry S."/>
            <person name="Feolo M."/>
            <person name="Misquitta L."/>
            <person name="Lee E."/>
            <person name="Rotmistrovsky K."/>
            <person name="Greenhut S.F."/>
            <person name="Schaefer C.F."/>
            <person name="Buetow K."/>
            <person name="Bonner T.I."/>
            <person name="Haussler D."/>
            <person name="Kent J."/>
            <person name="Kiekhaus M."/>
            <person name="Furey T."/>
            <person name="Brent M."/>
            <person name="Prange C."/>
            <person name="Schreiber K."/>
            <person name="Shapiro N."/>
            <person name="Bhat N.K."/>
            <person name="Hopkins R.F."/>
            <person name="Hsie F."/>
            <person name="Driscoll T."/>
            <person name="Soares M.B."/>
            <person name="Casavant T.L."/>
            <person name="Scheetz T.E."/>
            <person name="Brown-stein M.J."/>
            <person name="Usdin T.B."/>
            <person name="Toshiyuki S."/>
            <person name="Carninci P."/>
            <person name="Piao Y."/>
            <person name="Dudekula D.B."/>
            <person name="Ko M.S."/>
            <person name="Kawakami K."/>
            <person name="Suzuki Y."/>
            <person name="Sugano S."/>
            <person name="Gruber C.E."/>
            <person name="Smith M.R."/>
            <person name="Simmons B."/>
            <person name="Moore T."/>
            <person name="Waterman R."/>
            <person name="Johnson S.L."/>
            <person name="Ruan Y."/>
            <person name="Wei C.L."/>
            <person name="Mathavan S."/>
            <person name="Gunaratne P.H."/>
            <person name="Wu J."/>
            <person name="Garcia A.M."/>
            <person name="Hulyk S.W."/>
            <person name="Fuh E."/>
            <person name="Yuan Y."/>
            <person name="Sneed A."/>
            <person name="Kowis C."/>
            <person name="Hodgson A."/>
            <person name="Muzny D.M."/>
            <person name="McPherson J."/>
            <person name="Gibbs R.A."/>
            <person name="Fahey J."/>
            <person name="Helton E."/>
            <person name="Ketteman M."/>
            <person name="Madan A."/>
            <person name="Rodrigues S."/>
            <person name="Sanchez A."/>
            <person name="Whiting M."/>
            <person name="Madari A."/>
            <person name="Young A.C."/>
            <person name="Wetherby K.D."/>
            <person name="Granite S.J."/>
            <person name="Kwong P.N."/>
            <person name="Brinkley C.P."/>
            <person name="Pearson R.L."/>
            <person name="Bouffard G.G."/>
            <person name="Blakesly R.W."/>
            <person name="Green E.D."/>
            <person name="Dickson M.C."/>
            <person name="Rodriguez A.C."/>
            <person name="Grimwood J."/>
            <person name="Schmutz J."/>
            <person name="Myers R.M."/>
            <person name="Butterfield Y.S."/>
            <person name="Griffith M."/>
            <person name="Griffith O.L."/>
            <person name="Krzywinski M.I."/>
            <person name="Liao N."/>
            <person name="Morin R."/>
            <person name="Morrin R."/>
            <person name="Palmquist D."/>
            <person name="Petrescu A.S."/>
            <person name="Skalska U."/>
            <person name="Smailus D.E."/>
            <person name="Stott J.M."/>
            <person name="Schnerch A."/>
            <person name="Schein J.E."/>
            <person name="Jones S.J."/>
            <person name="Holt R.A."/>
            <person name="Baross A."/>
            <person name="Marra M.A."/>
            <person name="Clifton S."/>
            <person name="Makowski K.A."/>
            <person name="Bosak S."/>
            <person name="Malek J."/>
        </authorList>
    </citation>
    <scope>NUCLEOTIDE SEQUENCE [LARGE SCALE MRNA]</scope>
    <source>
        <tissue evidence="2">PCR rescued clones</tissue>
    </source>
</reference>
<evidence type="ECO:0000313" key="2">
    <source>
        <dbReference type="EMBL" id="AAI28285.1"/>
    </source>
</evidence>
<name>A1A542_MOUSE</name>
<sequence>MLSCSLCPNSPGGGAALLKATNIRWFLGGGGGGWHSGQRSQQRSLPAPGGRGVGLPPQERRLPALRIITPFAPCRVDK</sequence>
<accession>A1A542</accession>
<organism evidence="2">
    <name type="scientific">Mus musculus</name>
    <name type="common">Mouse</name>
    <dbReference type="NCBI Taxonomy" id="10090"/>
    <lineage>
        <taxon>Eukaryota</taxon>
        <taxon>Metazoa</taxon>
        <taxon>Chordata</taxon>
        <taxon>Craniata</taxon>
        <taxon>Vertebrata</taxon>
        <taxon>Euteleostomi</taxon>
        <taxon>Mammalia</taxon>
        <taxon>Eutheria</taxon>
        <taxon>Euarchontoglires</taxon>
        <taxon>Glires</taxon>
        <taxon>Rodentia</taxon>
        <taxon>Myomorpha</taxon>
        <taxon>Muroidea</taxon>
        <taxon>Muridae</taxon>
        <taxon>Murinae</taxon>
        <taxon>Mus</taxon>
        <taxon>Mus</taxon>
    </lineage>
</organism>
<feature type="region of interest" description="Disordered" evidence="1">
    <location>
        <begin position="31"/>
        <end position="57"/>
    </location>
</feature>
<gene>
    <name evidence="2" type="primary">2310002B14Rik</name>
</gene>
<protein>
    <submittedName>
        <fullName evidence="2">2310002B14Rik protein</fullName>
    </submittedName>
</protein>
<proteinExistence type="evidence at transcript level"/>
<dbReference type="AlphaFoldDB" id="A1A542"/>
<evidence type="ECO:0000256" key="1">
    <source>
        <dbReference type="SAM" id="MobiDB-lite"/>
    </source>
</evidence>